<dbReference type="RefSeq" id="WP_377094157.1">
    <property type="nucleotide sequence ID" value="NZ_JBHSJM010000001.1"/>
</dbReference>
<organism evidence="2 3">
    <name type="scientific">Rubritalea spongiae</name>
    <dbReference type="NCBI Taxonomy" id="430797"/>
    <lineage>
        <taxon>Bacteria</taxon>
        <taxon>Pseudomonadati</taxon>
        <taxon>Verrucomicrobiota</taxon>
        <taxon>Verrucomicrobiia</taxon>
        <taxon>Verrucomicrobiales</taxon>
        <taxon>Rubritaleaceae</taxon>
        <taxon>Rubritalea</taxon>
    </lineage>
</organism>
<comment type="caution">
    <text evidence="2">The sequence shown here is derived from an EMBL/GenBank/DDBJ whole genome shotgun (WGS) entry which is preliminary data.</text>
</comment>
<dbReference type="Proteomes" id="UP001597297">
    <property type="component" value="Unassembled WGS sequence"/>
</dbReference>
<feature type="signal peptide" evidence="1">
    <location>
        <begin position="1"/>
        <end position="23"/>
    </location>
</feature>
<evidence type="ECO:0000256" key="1">
    <source>
        <dbReference type="SAM" id="SignalP"/>
    </source>
</evidence>
<reference evidence="3" key="1">
    <citation type="journal article" date="2019" name="Int. J. Syst. Evol. Microbiol.">
        <title>The Global Catalogue of Microorganisms (GCM) 10K type strain sequencing project: providing services to taxonomists for standard genome sequencing and annotation.</title>
        <authorList>
            <consortium name="The Broad Institute Genomics Platform"/>
            <consortium name="The Broad Institute Genome Sequencing Center for Infectious Disease"/>
            <person name="Wu L."/>
            <person name="Ma J."/>
        </authorList>
    </citation>
    <scope>NUCLEOTIDE SEQUENCE [LARGE SCALE GENOMIC DNA]</scope>
    <source>
        <strain evidence="3">JCM 16545</strain>
    </source>
</reference>
<keyword evidence="1" id="KW-0732">Signal</keyword>
<feature type="chain" id="PRO_5045497960" evidence="1">
    <location>
        <begin position="24"/>
        <end position="235"/>
    </location>
</feature>
<dbReference type="EMBL" id="JBHUJC010000024">
    <property type="protein sequence ID" value="MFD2276392.1"/>
    <property type="molecule type" value="Genomic_DNA"/>
</dbReference>
<name>A0ABW5E1C9_9BACT</name>
<keyword evidence="3" id="KW-1185">Reference proteome</keyword>
<evidence type="ECO:0000313" key="3">
    <source>
        <dbReference type="Proteomes" id="UP001597297"/>
    </source>
</evidence>
<protein>
    <submittedName>
        <fullName evidence="2">Uncharacterized protein</fullName>
    </submittedName>
</protein>
<accession>A0ABW5E1C9</accession>
<proteinExistence type="predicted"/>
<sequence>MKMKQWWMTAVAALVCTISGVHAGELPEVLAKHFDADEPVKAEIYMVVPPQEFEKFVQKLSEAAQKDPEWFNEHSKKTPGGSPIPEYDEKLGMSQEEYDGFVKLWDAREAKRISQTALMVTETGDGKWKLNGSGNATPLSLLSYDPETNTFKSPNGTLESIVDINAPKRSLLGAWTGKEWRYQSENSLTKMKENLALGTSEDGKYSILVYRLQEVTAKGRPMFDQSLVIRFAAKK</sequence>
<evidence type="ECO:0000313" key="2">
    <source>
        <dbReference type="EMBL" id="MFD2276392.1"/>
    </source>
</evidence>
<gene>
    <name evidence="2" type="ORF">ACFSQZ_07920</name>
</gene>